<keyword evidence="2" id="KW-1003">Cell membrane</keyword>
<feature type="transmembrane region" description="Helical" evidence="7">
    <location>
        <begin position="112"/>
        <end position="133"/>
    </location>
</feature>
<feature type="transmembrane region" description="Helical" evidence="7">
    <location>
        <begin position="241"/>
        <end position="266"/>
    </location>
</feature>
<evidence type="ECO:0000259" key="8">
    <source>
        <dbReference type="PROSITE" id="PS50850"/>
    </source>
</evidence>
<sequence>MGKGYAAATVRFTAEVMQHDTASPPTHPPASGGAAARDPGAANRRRLPVLAAASFATSTQIFVVAGLLREMATDLDVPVSQAGQVATALAMAFGLTAPFVAALTAPWPRRRLLTSALLLLALLNLAIVFSGSFPTLLGLRVLCGIAAAAVVPTAAATAAALVPPEERGRAIATVVAGSTAALLFGVPMGSVAGAVFGWRGAFGLAAVLSLLGAVAIRLVLPEVPGERSGLRGLRLLRSPGVGRTVAVTFLGFGASFCLSAFIGPAVNRVSGLVGSQVAIMQSLAGLASLVGLPVGAWMAGRSGIRGAWVLTGLMALSSSGHALLLAGAADGTGLAIPLQGLAILVSGGCAFALSPLLQTHLVSLVPDGRGVVLAANSSAMFLGQAGGALVAGAALGCLSLPGLGVAGATLAGLATIVGLTLRRH</sequence>
<dbReference type="InterPro" id="IPR020846">
    <property type="entry name" value="MFS_dom"/>
</dbReference>
<dbReference type="InterPro" id="IPR036259">
    <property type="entry name" value="MFS_trans_sf"/>
</dbReference>
<keyword evidence="3 7" id="KW-0812">Transmembrane</keyword>
<accession>A0ABV6JPD9</accession>
<comment type="caution">
    <text evidence="9">The sequence shown here is derived from an EMBL/GenBank/DDBJ whole genome shotgun (WGS) entry which is preliminary data.</text>
</comment>
<feature type="transmembrane region" description="Helical" evidence="7">
    <location>
        <begin position="202"/>
        <end position="220"/>
    </location>
</feature>
<feature type="transmembrane region" description="Helical" evidence="7">
    <location>
        <begin position="370"/>
        <end position="394"/>
    </location>
</feature>
<feature type="transmembrane region" description="Helical" evidence="7">
    <location>
        <begin position="47"/>
        <end position="68"/>
    </location>
</feature>
<reference evidence="9 10" key="1">
    <citation type="submission" date="2024-09" db="EMBL/GenBank/DDBJ databases">
        <authorList>
            <person name="Sun Q."/>
            <person name="Mori K."/>
        </authorList>
    </citation>
    <scope>NUCLEOTIDE SEQUENCE [LARGE SCALE GENOMIC DNA]</scope>
    <source>
        <strain evidence="9 10">TBRC 5777</strain>
    </source>
</reference>
<comment type="subcellular location">
    <subcellularLocation>
        <location evidence="1">Cell membrane</location>
        <topology evidence="1">Multi-pass membrane protein</topology>
    </subcellularLocation>
</comment>
<dbReference type="RefSeq" id="WP_377043287.1">
    <property type="nucleotide sequence ID" value="NZ_JBHLUN010000003.1"/>
</dbReference>
<feature type="transmembrane region" description="Helical" evidence="7">
    <location>
        <begin position="174"/>
        <end position="196"/>
    </location>
</feature>
<protein>
    <submittedName>
        <fullName evidence="9">MFS transporter</fullName>
    </submittedName>
</protein>
<proteinExistence type="predicted"/>
<evidence type="ECO:0000256" key="6">
    <source>
        <dbReference type="SAM" id="MobiDB-lite"/>
    </source>
</evidence>
<evidence type="ECO:0000313" key="9">
    <source>
        <dbReference type="EMBL" id="MFC0407573.1"/>
    </source>
</evidence>
<dbReference type="Gene3D" id="1.20.1250.20">
    <property type="entry name" value="MFS general substrate transporter like domains"/>
    <property type="match status" value="1"/>
</dbReference>
<dbReference type="Proteomes" id="UP001589865">
    <property type="component" value="Unassembled WGS sequence"/>
</dbReference>
<feature type="transmembrane region" description="Helical" evidence="7">
    <location>
        <begin position="278"/>
        <end position="300"/>
    </location>
</feature>
<dbReference type="EMBL" id="JBHLUN010000003">
    <property type="protein sequence ID" value="MFC0407573.1"/>
    <property type="molecule type" value="Genomic_DNA"/>
</dbReference>
<evidence type="ECO:0000256" key="5">
    <source>
        <dbReference type="ARBA" id="ARBA00023136"/>
    </source>
</evidence>
<evidence type="ECO:0000256" key="7">
    <source>
        <dbReference type="SAM" id="Phobius"/>
    </source>
</evidence>
<feature type="domain" description="Major facilitator superfamily (MFS) profile" evidence="8">
    <location>
        <begin position="46"/>
        <end position="424"/>
    </location>
</feature>
<dbReference type="PROSITE" id="PS50850">
    <property type="entry name" value="MFS"/>
    <property type="match status" value="1"/>
</dbReference>
<name>A0ABV6JPD9_9PROT</name>
<evidence type="ECO:0000256" key="3">
    <source>
        <dbReference type="ARBA" id="ARBA00022692"/>
    </source>
</evidence>
<dbReference type="InterPro" id="IPR011701">
    <property type="entry name" value="MFS"/>
</dbReference>
<evidence type="ECO:0000256" key="1">
    <source>
        <dbReference type="ARBA" id="ARBA00004651"/>
    </source>
</evidence>
<feature type="transmembrane region" description="Helical" evidence="7">
    <location>
        <begin position="88"/>
        <end position="105"/>
    </location>
</feature>
<feature type="transmembrane region" description="Helical" evidence="7">
    <location>
        <begin position="400"/>
        <end position="421"/>
    </location>
</feature>
<evidence type="ECO:0000313" key="10">
    <source>
        <dbReference type="Proteomes" id="UP001589865"/>
    </source>
</evidence>
<evidence type="ECO:0000256" key="2">
    <source>
        <dbReference type="ARBA" id="ARBA00022475"/>
    </source>
</evidence>
<keyword evidence="10" id="KW-1185">Reference proteome</keyword>
<gene>
    <name evidence="9" type="ORF">ACFFGY_04890</name>
</gene>
<dbReference type="SUPFAM" id="SSF103473">
    <property type="entry name" value="MFS general substrate transporter"/>
    <property type="match status" value="1"/>
</dbReference>
<dbReference type="InterPro" id="IPR050189">
    <property type="entry name" value="MFS_Efflux_Transporters"/>
</dbReference>
<feature type="transmembrane region" description="Helical" evidence="7">
    <location>
        <begin position="307"/>
        <end position="328"/>
    </location>
</feature>
<organism evidence="9 10">
    <name type="scientific">Roseomonas elaeocarpi</name>
    <dbReference type="NCBI Taxonomy" id="907779"/>
    <lineage>
        <taxon>Bacteria</taxon>
        <taxon>Pseudomonadati</taxon>
        <taxon>Pseudomonadota</taxon>
        <taxon>Alphaproteobacteria</taxon>
        <taxon>Acetobacterales</taxon>
        <taxon>Roseomonadaceae</taxon>
        <taxon>Roseomonas</taxon>
    </lineage>
</organism>
<dbReference type="PANTHER" id="PTHR43124">
    <property type="entry name" value="PURINE EFFLUX PUMP PBUE"/>
    <property type="match status" value="1"/>
</dbReference>
<dbReference type="Pfam" id="PF07690">
    <property type="entry name" value="MFS_1"/>
    <property type="match status" value="1"/>
</dbReference>
<evidence type="ECO:0000256" key="4">
    <source>
        <dbReference type="ARBA" id="ARBA00022989"/>
    </source>
</evidence>
<feature type="region of interest" description="Disordered" evidence="6">
    <location>
        <begin position="18"/>
        <end position="39"/>
    </location>
</feature>
<feature type="transmembrane region" description="Helical" evidence="7">
    <location>
        <begin position="139"/>
        <end position="162"/>
    </location>
</feature>
<feature type="transmembrane region" description="Helical" evidence="7">
    <location>
        <begin position="334"/>
        <end position="358"/>
    </location>
</feature>
<keyword evidence="5 7" id="KW-0472">Membrane</keyword>
<dbReference type="PANTHER" id="PTHR43124:SF10">
    <property type="entry name" value="PURINE EFFLUX PUMP PBUE"/>
    <property type="match status" value="1"/>
</dbReference>
<dbReference type="CDD" id="cd17324">
    <property type="entry name" value="MFS_NepI_like"/>
    <property type="match status" value="1"/>
</dbReference>
<keyword evidence="4 7" id="KW-1133">Transmembrane helix</keyword>